<feature type="region of interest" description="Disordered" evidence="1">
    <location>
        <begin position="169"/>
        <end position="188"/>
    </location>
</feature>
<keyword evidence="3" id="KW-1185">Reference proteome</keyword>
<evidence type="ECO:0000313" key="2">
    <source>
        <dbReference type="EMBL" id="GAA3216017.1"/>
    </source>
</evidence>
<reference evidence="3" key="1">
    <citation type="journal article" date="2019" name="Int. J. Syst. Evol. Microbiol.">
        <title>The Global Catalogue of Microorganisms (GCM) 10K type strain sequencing project: providing services to taxonomists for standard genome sequencing and annotation.</title>
        <authorList>
            <consortium name="The Broad Institute Genomics Platform"/>
            <consortium name="The Broad Institute Genome Sequencing Center for Infectious Disease"/>
            <person name="Wu L."/>
            <person name="Ma J."/>
        </authorList>
    </citation>
    <scope>NUCLEOTIDE SEQUENCE [LARGE SCALE GENOMIC DNA]</scope>
    <source>
        <strain evidence="3">JCM 9377</strain>
    </source>
</reference>
<dbReference type="Pfam" id="PF05991">
    <property type="entry name" value="NYN_YacP"/>
    <property type="match status" value="1"/>
</dbReference>
<organism evidence="2 3">
    <name type="scientific">Actinocorallia longicatena</name>
    <dbReference type="NCBI Taxonomy" id="111803"/>
    <lineage>
        <taxon>Bacteria</taxon>
        <taxon>Bacillati</taxon>
        <taxon>Actinomycetota</taxon>
        <taxon>Actinomycetes</taxon>
        <taxon>Streptosporangiales</taxon>
        <taxon>Thermomonosporaceae</taxon>
        <taxon>Actinocorallia</taxon>
    </lineage>
</organism>
<comment type="caution">
    <text evidence="2">The sequence shown here is derived from an EMBL/GenBank/DDBJ whole genome shotgun (WGS) entry which is preliminary data.</text>
</comment>
<evidence type="ECO:0000313" key="3">
    <source>
        <dbReference type="Proteomes" id="UP001501237"/>
    </source>
</evidence>
<proteinExistence type="predicted"/>
<accession>A0ABP6QAN0</accession>
<dbReference type="Proteomes" id="UP001501237">
    <property type="component" value="Unassembled WGS sequence"/>
</dbReference>
<evidence type="ECO:0000256" key="1">
    <source>
        <dbReference type="SAM" id="MobiDB-lite"/>
    </source>
</evidence>
<dbReference type="PANTHER" id="PTHR34547">
    <property type="entry name" value="YACP-LIKE NYN DOMAIN PROTEIN"/>
    <property type="match status" value="1"/>
</dbReference>
<dbReference type="PANTHER" id="PTHR34547:SF1">
    <property type="entry name" value="YACP-LIKE NYN DOMAIN PROTEIN"/>
    <property type="match status" value="1"/>
</dbReference>
<dbReference type="InterPro" id="IPR010298">
    <property type="entry name" value="YacP-like"/>
</dbReference>
<gene>
    <name evidence="2" type="ORF">GCM10010468_37820</name>
</gene>
<protein>
    <submittedName>
        <fullName evidence="2">NYN domain-containing protein</fullName>
    </submittedName>
</protein>
<dbReference type="RefSeq" id="WP_344829789.1">
    <property type="nucleotide sequence ID" value="NZ_BAAAUV010000008.1"/>
</dbReference>
<sequence>MRLIVVEAAAEVLGNLPADEIPVPLRQIARFRPQSRAKQGAVPIAGQLETNAAFRDKVARPLRDGQPELCAALEAGEVPAAADPVRLAALAYLLRPRGWTEHVETARAELERVAGAAQEAETARTVAALRDQLAEARTARSEELERMRSELKEARTEIADLRRRLHDEKRTAKAARERAENVEKRHNTDRAETLTALGAADKELKGLRAKLGQAEAALESNRKAAREGRKLEDIRLRLLLDTLVEAAQGVRSELNLPAVILRPADLAGGVDPSAAPAAGRSLSENDPQLFNQVLALPHVHLIVDGYNVTKTGYGELPLADQRNRLISGLGGLAAQTHAEITCVFDGASLDGHIAVQAPRGVRVLFSRPGQIADDLIGELLKVEPPGRAVVVVSSDQEVAASARRAGGRPATASLLLKRLGRF</sequence>
<dbReference type="EMBL" id="BAAAUV010000008">
    <property type="protein sequence ID" value="GAA3216017.1"/>
    <property type="molecule type" value="Genomic_DNA"/>
</dbReference>
<name>A0ABP6QAN0_9ACTN</name>